<organism evidence="1">
    <name type="scientific">invertebrate metagenome</name>
    <dbReference type="NCBI Taxonomy" id="1711999"/>
    <lineage>
        <taxon>unclassified sequences</taxon>
        <taxon>metagenomes</taxon>
        <taxon>organismal metagenomes</taxon>
    </lineage>
</organism>
<protein>
    <submittedName>
        <fullName evidence="1">Uncharacterized protein</fullName>
    </submittedName>
</protein>
<gene>
    <name evidence="1" type="ORF">CI610_03174</name>
</gene>
<accession>A0A2H9T3V7</accession>
<dbReference type="EMBL" id="NSIT01000333">
    <property type="protein sequence ID" value="PJE77894.1"/>
    <property type="molecule type" value="Genomic_DNA"/>
</dbReference>
<dbReference type="PROSITE" id="PS50005">
    <property type="entry name" value="TPR"/>
    <property type="match status" value="1"/>
</dbReference>
<reference evidence="1" key="1">
    <citation type="journal article" date="2017" name="Appl. Environ. Microbiol.">
        <title>Molecular characterization of an Endozoicomonas-like organism causing infection in king scallop Pecten maximus L.</title>
        <authorList>
            <person name="Cano I."/>
            <person name="van Aerle R."/>
            <person name="Ross S."/>
            <person name="Verner-Jeffreys D.W."/>
            <person name="Paley R.K."/>
            <person name="Rimmer G."/>
            <person name="Ryder D."/>
            <person name="Hooper P."/>
            <person name="Stone D."/>
            <person name="Feist S.W."/>
        </authorList>
    </citation>
    <scope>NUCLEOTIDE SEQUENCE</scope>
</reference>
<proteinExistence type="predicted"/>
<sequence length="420" mass="48497">MKKICSQKLFTYLIILLNPPYKTVIIFYKINALLFITLLSLRTAYAGPVWEDNFNQKGYFAMAGQQEDNMDFVSTVLDMEKKHQEELVDFIKNHPSQENRREGSVHYKKKDFGFFSYIGLEQDKLLAPLLISEKTKEKQTHSIITLLMQSVASAVKKAEDAKGVDSSGGYFIHTIFYIDDCQDRKSLKWHQDWWGNDSSDPEYLIFCVLDRNTSNCNKCQRNNFNDDHPKVTLQIGCVSEDKRKGYYATDIKEELYNPKEDVLLIENIDDKSGSGYIVNQQPCDGSIIIHARSAQKQCSASRISAVIRVRKWNEISSLQTRRTHDRLFDFKASEGNKLDSDLSQLIIKAVFNFGDDVDGEALARLGIYRYQSDNYVEAYKLTEKAIKIKQNSPHPIMPQRDIDNFEIMRETINKLRLSLD</sequence>
<evidence type="ECO:0000313" key="1">
    <source>
        <dbReference type="EMBL" id="PJE77894.1"/>
    </source>
</evidence>
<dbReference type="InterPro" id="IPR019734">
    <property type="entry name" value="TPR_rpt"/>
</dbReference>
<comment type="caution">
    <text evidence="1">The sequence shown here is derived from an EMBL/GenBank/DDBJ whole genome shotgun (WGS) entry which is preliminary data.</text>
</comment>
<dbReference type="AlphaFoldDB" id="A0A2H9T3V7"/>
<name>A0A2H9T3V7_9ZZZZ</name>